<gene>
    <name evidence="1" type="ORF">H4R21_002077</name>
</gene>
<accession>A0ACC1L9C6</accession>
<comment type="caution">
    <text evidence="1">The sequence shown here is derived from an EMBL/GenBank/DDBJ whole genome shotgun (WGS) entry which is preliminary data.</text>
</comment>
<organism evidence="1 2">
    <name type="scientific">Coemansia helicoidea</name>
    <dbReference type="NCBI Taxonomy" id="1286919"/>
    <lineage>
        <taxon>Eukaryota</taxon>
        <taxon>Fungi</taxon>
        <taxon>Fungi incertae sedis</taxon>
        <taxon>Zoopagomycota</taxon>
        <taxon>Kickxellomycotina</taxon>
        <taxon>Kickxellomycetes</taxon>
        <taxon>Kickxellales</taxon>
        <taxon>Kickxellaceae</taxon>
        <taxon>Coemansia</taxon>
    </lineage>
</organism>
<name>A0ACC1L9C6_9FUNG</name>
<keyword evidence="2" id="KW-1185">Reference proteome</keyword>
<reference evidence="1" key="1">
    <citation type="submission" date="2022-07" db="EMBL/GenBank/DDBJ databases">
        <title>Phylogenomic reconstructions and comparative analyses of Kickxellomycotina fungi.</title>
        <authorList>
            <person name="Reynolds N.K."/>
            <person name="Stajich J.E."/>
            <person name="Barry K."/>
            <person name="Grigoriev I.V."/>
            <person name="Crous P."/>
            <person name="Smith M.E."/>
        </authorList>
    </citation>
    <scope>NUCLEOTIDE SEQUENCE</scope>
    <source>
        <strain evidence="1">BCRC 34780</strain>
    </source>
</reference>
<protein>
    <submittedName>
        <fullName evidence="1">Uncharacterized protein</fullName>
    </submittedName>
</protein>
<dbReference type="Proteomes" id="UP001140087">
    <property type="component" value="Unassembled WGS sequence"/>
</dbReference>
<dbReference type="EMBL" id="JANBUN010000494">
    <property type="protein sequence ID" value="KAJ2803327.1"/>
    <property type="molecule type" value="Genomic_DNA"/>
</dbReference>
<sequence>MRHICGSHSSEYTNALVAGMLSGLVSAKLDRDRSRRTAIAVYLFTRALQYGTVWLFERFATWYHAAGDDNRRRLMQRAHSVDVVTTVDKLRDHVHISPPSPTEAAKPAHKRGLKQPGAVGGSRPASSGFGARAIHYTRKYASTALMACSDAVITYMLAFNIDCLAPSFRGLVLKASGLDSLCPRKARSMFTAVTHGVEHTGLQGRIPDGVPTREFMASFPQAGDVLGVLDDRIHHDYVACGMFHSHTTSCTHGLLSAALRSFPYAMRLHIPFNTAVLVLFKHKQLRKDPVRAITELIRSTTQSSIFYSMMVTGNVNAPCILRKITGRDIPLNYVISGALGGMAVLIDRPGRRTELSMYCFLRALEALWALGVKRGVWRNIRHGEVALFSFAMAVLMAIYQNDPTTLNLTYHSTLTRIFGKN</sequence>
<proteinExistence type="predicted"/>
<evidence type="ECO:0000313" key="1">
    <source>
        <dbReference type="EMBL" id="KAJ2803327.1"/>
    </source>
</evidence>
<evidence type="ECO:0000313" key="2">
    <source>
        <dbReference type="Proteomes" id="UP001140087"/>
    </source>
</evidence>